<proteinExistence type="predicted"/>
<evidence type="ECO:0000313" key="1">
    <source>
        <dbReference type="EMBL" id="KAK0414535.1"/>
    </source>
</evidence>
<protein>
    <submittedName>
        <fullName evidence="1">Uncharacterized protein</fullName>
    </submittedName>
</protein>
<reference evidence="1" key="1">
    <citation type="submission" date="2023-06" db="EMBL/GenBank/DDBJ databases">
        <title>Genomic analysis of the entomopathogenic nematode Steinernema hermaphroditum.</title>
        <authorList>
            <person name="Schwarz E.M."/>
            <person name="Heppert J.K."/>
            <person name="Baniya A."/>
            <person name="Schwartz H.T."/>
            <person name="Tan C.-H."/>
            <person name="Antoshechkin I."/>
            <person name="Sternberg P.W."/>
            <person name="Goodrich-Blair H."/>
            <person name="Dillman A.R."/>
        </authorList>
    </citation>
    <scope>NUCLEOTIDE SEQUENCE</scope>
    <source>
        <strain evidence="1">PS9179</strain>
        <tissue evidence="1">Whole animal</tissue>
    </source>
</reference>
<comment type="caution">
    <text evidence="1">The sequence shown here is derived from an EMBL/GenBank/DDBJ whole genome shotgun (WGS) entry which is preliminary data.</text>
</comment>
<evidence type="ECO:0000313" key="2">
    <source>
        <dbReference type="Proteomes" id="UP001175271"/>
    </source>
</evidence>
<dbReference type="Proteomes" id="UP001175271">
    <property type="component" value="Unassembled WGS sequence"/>
</dbReference>
<dbReference type="EMBL" id="JAUCMV010000002">
    <property type="protein sequence ID" value="KAK0414535.1"/>
    <property type="molecule type" value="Genomic_DNA"/>
</dbReference>
<organism evidence="1 2">
    <name type="scientific">Steinernema hermaphroditum</name>
    <dbReference type="NCBI Taxonomy" id="289476"/>
    <lineage>
        <taxon>Eukaryota</taxon>
        <taxon>Metazoa</taxon>
        <taxon>Ecdysozoa</taxon>
        <taxon>Nematoda</taxon>
        <taxon>Chromadorea</taxon>
        <taxon>Rhabditida</taxon>
        <taxon>Tylenchina</taxon>
        <taxon>Panagrolaimomorpha</taxon>
        <taxon>Strongyloidoidea</taxon>
        <taxon>Steinernematidae</taxon>
        <taxon>Steinernema</taxon>
    </lineage>
</organism>
<gene>
    <name evidence="1" type="ORF">QR680_011484</name>
</gene>
<sequence length="466" mass="52763">MDGDMTKERFQEEVKKMVDELKETHKTKDFTNHARIEVVKELPALSDITQKVALFLLYVEGYYSAYPVTIVVNRMATYGAPLFALWNLLVVSVEGIKIKTLDQLNNGRTTRKSAKTGQQEIEIDLKKLTLDRWKNYRKQLSAKYKNGIEVSNLFLELIEQNRPEALDDSRPCNLLTFRDIDSLMGHQKLTGSLARHLLISFGYLAQYTLTLYKEIGSGGTASYYGCYTDQNKLYYIGKGVAPKKSKCSTSILQKLQIKVAVEDSTFAATALGVALAIVHKQQETGDSTSIRDTFKNYRQLRPTLLDLLKKQCVELLRAHKEFVDEVECKSTSTKIEIHLNYIYTMMHTMYPVMIELYQTISRTHKVVGFVYGFPSSQRTGTYCAEDKGCVFEVSAHGGNDHRKIFYAVSADQNQLQNVFNLNEVMCTSSSLVCLADLNRYVSHAYRKSGAPSALRTTRSTSFSSGM</sequence>
<keyword evidence="2" id="KW-1185">Reference proteome</keyword>
<name>A0AA39HYM7_9BILA</name>
<accession>A0AA39HYM7</accession>
<dbReference type="AlphaFoldDB" id="A0AA39HYM7"/>